<protein>
    <submittedName>
        <fullName evidence="1">Uncharacterized protein</fullName>
    </submittedName>
</protein>
<dbReference type="Proteomes" id="UP001156702">
    <property type="component" value="Unassembled WGS sequence"/>
</dbReference>
<keyword evidence="2" id="KW-1185">Reference proteome</keyword>
<evidence type="ECO:0000313" key="2">
    <source>
        <dbReference type="Proteomes" id="UP001156702"/>
    </source>
</evidence>
<evidence type="ECO:0000313" key="1">
    <source>
        <dbReference type="EMBL" id="GLR54395.1"/>
    </source>
</evidence>
<reference evidence="2" key="1">
    <citation type="journal article" date="2019" name="Int. J. Syst. Evol. Microbiol.">
        <title>The Global Catalogue of Microorganisms (GCM) 10K type strain sequencing project: providing services to taxonomists for standard genome sequencing and annotation.</title>
        <authorList>
            <consortium name="The Broad Institute Genomics Platform"/>
            <consortium name="The Broad Institute Genome Sequencing Center for Infectious Disease"/>
            <person name="Wu L."/>
            <person name="Ma J."/>
        </authorList>
    </citation>
    <scope>NUCLEOTIDE SEQUENCE [LARGE SCALE GENOMIC DNA]</scope>
    <source>
        <strain evidence="2">NBRC 102122</strain>
    </source>
</reference>
<comment type="caution">
    <text evidence="1">The sequence shown here is derived from an EMBL/GenBank/DDBJ whole genome shotgun (WGS) entry which is preliminary data.</text>
</comment>
<gene>
    <name evidence="1" type="ORF">GCM10007923_56120</name>
</gene>
<name>A0ABQ5ZSP8_9HYPH</name>
<organism evidence="1 2">
    <name type="scientific">Shinella yambaruensis</name>
    <dbReference type="NCBI Taxonomy" id="415996"/>
    <lineage>
        <taxon>Bacteria</taxon>
        <taxon>Pseudomonadati</taxon>
        <taxon>Pseudomonadota</taxon>
        <taxon>Alphaproteobacteria</taxon>
        <taxon>Hyphomicrobiales</taxon>
        <taxon>Rhizobiaceae</taxon>
        <taxon>Shinella</taxon>
    </lineage>
</organism>
<proteinExistence type="predicted"/>
<dbReference type="EMBL" id="BSOP01000051">
    <property type="protein sequence ID" value="GLR54395.1"/>
    <property type="molecule type" value="Genomic_DNA"/>
</dbReference>
<sequence length="113" mass="13302">MEEEFDDEFELELLEEFDELFELELLDELELEFELEFREEFDELLELRLEFQLPRRSSSRSRPERTWLALLLRTIFCRKRWTGSSATAGAGAAAPATSRAPRIAMSFFMACLL</sequence>
<accession>A0ABQ5ZSP8</accession>